<dbReference type="Proteomes" id="UP000031970">
    <property type="component" value="Unassembled WGS sequence"/>
</dbReference>
<keyword evidence="1" id="KW-0560">Oxidoreductase</keyword>
<dbReference type="Gene3D" id="3.50.50.60">
    <property type="entry name" value="FAD/NAD(P)-binding domain"/>
    <property type="match status" value="1"/>
</dbReference>
<gene>
    <name evidence="1" type="ORF">B4067_0790</name>
</gene>
<organism evidence="1 2">
    <name type="scientific">Bacillus subtilis subsp. subtilis</name>
    <dbReference type="NCBI Taxonomy" id="135461"/>
    <lineage>
        <taxon>Bacteria</taxon>
        <taxon>Bacillati</taxon>
        <taxon>Bacillota</taxon>
        <taxon>Bacilli</taxon>
        <taxon>Bacillales</taxon>
        <taxon>Bacillaceae</taxon>
        <taxon>Bacillus</taxon>
    </lineage>
</organism>
<accession>A0ABD3ZPL4</accession>
<dbReference type="SUPFAM" id="SSF51905">
    <property type="entry name" value="FAD/NAD(P)-binding domain"/>
    <property type="match status" value="1"/>
</dbReference>
<dbReference type="EMBL" id="JSXS01000135">
    <property type="protein sequence ID" value="KIL30182.1"/>
    <property type="molecule type" value="Genomic_DNA"/>
</dbReference>
<name>A0ABD3ZPL4_BACIU</name>
<protein>
    <submittedName>
        <fullName evidence="1">Salicylate hydroxylase</fullName>
        <ecNumber evidence="1">1.14.13.1</ecNumber>
    </submittedName>
</protein>
<dbReference type="EC" id="1.14.13.1" evidence="1"/>
<dbReference type="InterPro" id="IPR036188">
    <property type="entry name" value="FAD/NAD-bd_sf"/>
</dbReference>
<proteinExistence type="predicted"/>
<dbReference type="GO" id="GO:0018658">
    <property type="term" value="F:salicylate 1-monooxygenase activity"/>
    <property type="evidence" value="ECO:0007669"/>
    <property type="project" value="UniProtKB-EC"/>
</dbReference>
<evidence type="ECO:0000313" key="2">
    <source>
        <dbReference type="Proteomes" id="UP000031970"/>
    </source>
</evidence>
<dbReference type="AlphaFoldDB" id="A0ABD3ZPL4"/>
<sequence>MFLGIKEQHQAIEDAIALAEELQKHADHETALLAYYKRRAPRALKVQNLSSEIVRRRLKGEPGAEELIGECYAVLREGY</sequence>
<comment type="caution">
    <text evidence="1">The sequence shown here is derived from an EMBL/GenBank/DDBJ whole genome shotgun (WGS) entry which is preliminary data.</text>
</comment>
<reference evidence="1 2" key="1">
    <citation type="submission" date="2014-11" db="EMBL/GenBank/DDBJ databases">
        <title>Draft Genome Sequences of Nine Bacillus subtilis Strains that Form Spores with High Heat-Resistance.</title>
        <authorList>
            <person name="Krawcyk A.O."/>
            <person name="Berendsen E.M."/>
            <person name="de Jong A."/>
            <person name="Holsappel S."/>
            <person name="Eijlander R.T."/>
            <person name="Wells-Bennik M."/>
            <person name="Kuipers O.P."/>
        </authorList>
    </citation>
    <scope>NUCLEOTIDE SEQUENCE [LARGE SCALE GENOMIC DNA]</scope>
    <source>
        <strain evidence="1 2">B4067</strain>
    </source>
</reference>
<evidence type="ECO:0000313" key="1">
    <source>
        <dbReference type="EMBL" id="KIL30182.1"/>
    </source>
</evidence>